<dbReference type="PANTHER" id="PTHR43176:SF2">
    <property type="entry name" value="3-HYDROXYISOBUTYRYL-COA HYDROLASE-LIKE PROTEIN 5"/>
    <property type="match status" value="1"/>
</dbReference>
<dbReference type="Proteomes" id="UP000006591">
    <property type="component" value="Chromosome 1"/>
</dbReference>
<feature type="compositionally biased region" description="Basic and acidic residues" evidence="3">
    <location>
        <begin position="511"/>
        <end position="543"/>
    </location>
</feature>
<name>A0A0E0FT80_ORYNI</name>
<evidence type="ECO:0000256" key="2">
    <source>
        <dbReference type="RuleBase" id="RU369070"/>
    </source>
</evidence>
<feature type="compositionally biased region" description="Basic and acidic residues" evidence="3">
    <location>
        <begin position="552"/>
        <end position="565"/>
    </location>
</feature>
<evidence type="ECO:0000313" key="5">
    <source>
        <dbReference type="EnsemblPlants" id="ONIVA01G35520.1"/>
    </source>
</evidence>
<keyword evidence="1 2" id="KW-0378">Hydrolase</keyword>
<feature type="domain" description="Enoyl-CoA hydratase/isomerase" evidence="4">
    <location>
        <begin position="26"/>
        <end position="356"/>
    </location>
</feature>
<dbReference type="eggNOG" id="ENOG502QTE8">
    <property type="taxonomic scope" value="Eukaryota"/>
</dbReference>
<feature type="compositionally biased region" description="Low complexity" evidence="3">
    <location>
        <begin position="583"/>
        <end position="592"/>
    </location>
</feature>
<sequence length="632" mass="70533">MAEPEQQQQQANPDEVVLGQETGGARVAILNRPRQLNVISDRVVYLLAQFLESWEKDEDAKLVIFKGAGRAFSAGGDLKMFYEGKSDDSCLEVVYRMYWLCYHIHTYKKTAVALVNGLVMGGGAAMVAPLKFAVVTEKTVFATPEASVGLHTDCSFSYIHSRLPGYLGEYLALTGARLNAKEMIAAGLATHFVPSEKLEELEKCLLNLNTGDESAVRAAIEEFSTDVQPDEDSILNKLPTINKCFSAETIEDIIKAFESEGSIDGNQWIATVLKGMRRSSPTSLKMTLRSIREGRKQSLPECLKKEFRLTMNTLRSVVTGDVYEGIRALSIDKDNAPKWSPATLEEVKNEDIDRLFEPFSSEKELQVPSDDSNSVRQVNPVPASKNGRILNCSLTRGLAMCRYAFLISGAGSSRTDCTLGRVYSVIVLRPAIFTVTSRCSRADLNRRFLTVEDSILQLPANPMQYTISSVSSTGAALRMTLIIRCGMATWWSLSVRRPGHAAGHHRGSAQESRETTVRERMERRFWGRNELRGRRTASSERPRSAAASRRRPNAEEENRRVWGAKERRRMKDGRAGSDGSGRAGSATSAESTRPNWDGRTRKRRERAESVTAWRVVRRERMARMTSSGRPER</sequence>
<comment type="similarity">
    <text evidence="2">Belongs to the enoyl-CoA hydratase/isomerase family.</text>
</comment>
<comment type="catalytic activity">
    <reaction evidence="2">
        <text>3-hydroxy-2-methylpropanoyl-CoA + H2O = 3-hydroxy-2-methylpropanoate + CoA + H(+)</text>
        <dbReference type="Rhea" id="RHEA:20888"/>
        <dbReference type="ChEBI" id="CHEBI:11805"/>
        <dbReference type="ChEBI" id="CHEBI:15377"/>
        <dbReference type="ChEBI" id="CHEBI:15378"/>
        <dbReference type="ChEBI" id="CHEBI:57287"/>
        <dbReference type="ChEBI" id="CHEBI:57340"/>
        <dbReference type="EC" id="3.1.2.4"/>
    </reaction>
</comment>
<comment type="function">
    <text evidence="2">Hydrolyzes 3-hydroxyisobutyryl-CoA (HIBYL-CoA), a saline catabolite. Has high activity toward isobutyryl-CoA. Could be an isobutyryl-CoA dehydrogenase that functions in valine catabolism.</text>
</comment>
<dbReference type="HOGENOM" id="CLU_433062_0_0_1"/>
<reference evidence="5" key="1">
    <citation type="submission" date="2015-04" db="UniProtKB">
        <authorList>
            <consortium name="EnsemblPlants"/>
        </authorList>
    </citation>
    <scope>IDENTIFICATION</scope>
    <source>
        <strain evidence="5">SL10</strain>
    </source>
</reference>
<dbReference type="AlphaFoldDB" id="A0A0E0FT80"/>
<dbReference type="NCBIfam" id="NF004127">
    <property type="entry name" value="PRK05617.1"/>
    <property type="match status" value="1"/>
</dbReference>
<dbReference type="GO" id="GO:0006574">
    <property type="term" value="P:L-valine catabolic process"/>
    <property type="evidence" value="ECO:0007669"/>
    <property type="project" value="UniProtKB-UniRule"/>
</dbReference>
<evidence type="ECO:0000256" key="1">
    <source>
        <dbReference type="ARBA" id="ARBA00022801"/>
    </source>
</evidence>
<dbReference type="EnsemblPlants" id="ONIVA01G35520.1">
    <property type="protein sequence ID" value="ONIVA01G35520.1"/>
    <property type="gene ID" value="ONIVA01G35520"/>
</dbReference>
<accession>A0A0E0FT80</accession>
<dbReference type="CDD" id="cd06558">
    <property type="entry name" value="crotonase-like"/>
    <property type="match status" value="1"/>
</dbReference>
<dbReference type="EC" id="3.1.2.4" evidence="2"/>
<dbReference type="InterPro" id="IPR029045">
    <property type="entry name" value="ClpP/crotonase-like_dom_sf"/>
</dbReference>
<evidence type="ECO:0000313" key="6">
    <source>
        <dbReference type="Proteomes" id="UP000006591"/>
    </source>
</evidence>
<feature type="region of interest" description="Disordered" evidence="3">
    <location>
        <begin position="499"/>
        <end position="632"/>
    </location>
</feature>
<dbReference type="GO" id="GO:0003860">
    <property type="term" value="F:3-hydroxyisobutyryl-CoA hydrolase activity"/>
    <property type="evidence" value="ECO:0007669"/>
    <property type="project" value="UniProtKB-UniRule"/>
</dbReference>
<dbReference type="Gene3D" id="3.90.226.10">
    <property type="entry name" value="2-enoyl-CoA Hydratase, Chain A, domain 1"/>
    <property type="match status" value="1"/>
</dbReference>
<dbReference type="SUPFAM" id="SSF52096">
    <property type="entry name" value="ClpP/crotonase"/>
    <property type="match status" value="1"/>
</dbReference>
<protein>
    <recommendedName>
        <fullName evidence="2">3-hydroxyisobutyryl-CoA hydrolase</fullName>
        <shortName evidence="2">HIB-CoA hydrolase</shortName>
        <shortName evidence="2">HIBYL-CoA-H</shortName>
        <ecNumber evidence="2">3.1.2.4</ecNumber>
    </recommendedName>
    <alternativeName>
        <fullName evidence="2">3-hydroxyisobutyryl-coenzyme A hydrolase</fullName>
    </alternativeName>
</protein>
<dbReference type="InterPro" id="IPR045004">
    <property type="entry name" value="ECH_dom"/>
</dbReference>
<comment type="pathway">
    <text evidence="2">Amino-acid degradation; L-valine degradation.</text>
</comment>
<reference evidence="5" key="2">
    <citation type="submission" date="2018-04" db="EMBL/GenBank/DDBJ databases">
        <title>OnivRS2 (Oryza nivara Reference Sequence Version 2).</title>
        <authorList>
            <person name="Zhang J."/>
            <person name="Kudrna D."/>
            <person name="Lee S."/>
            <person name="Talag J."/>
            <person name="Rajasekar S."/>
            <person name="Welchert J."/>
            <person name="Hsing Y.-I."/>
            <person name="Wing R.A."/>
        </authorList>
    </citation>
    <scope>NUCLEOTIDE SEQUENCE [LARGE SCALE GENOMIC DNA]</scope>
</reference>
<dbReference type="FunFam" id="3.90.226.10:FF:000027">
    <property type="entry name" value="Probable 3-hydroxyisobutyryl-CoA hydrolase 2"/>
    <property type="match status" value="1"/>
</dbReference>
<dbReference type="STRING" id="4536.A0A0E0FT80"/>
<dbReference type="Pfam" id="PF16113">
    <property type="entry name" value="ECH_2"/>
    <property type="match status" value="1"/>
</dbReference>
<evidence type="ECO:0000259" key="4">
    <source>
        <dbReference type="Pfam" id="PF16113"/>
    </source>
</evidence>
<keyword evidence="6" id="KW-1185">Reference proteome</keyword>
<organism evidence="5">
    <name type="scientific">Oryza nivara</name>
    <name type="common">Indian wild rice</name>
    <name type="synonym">Oryza sativa f. spontanea</name>
    <dbReference type="NCBI Taxonomy" id="4536"/>
    <lineage>
        <taxon>Eukaryota</taxon>
        <taxon>Viridiplantae</taxon>
        <taxon>Streptophyta</taxon>
        <taxon>Embryophyta</taxon>
        <taxon>Tracheophyta</taxon>
        <taxon>Spermatophyta</taxon>
        <taxon>Magnoliopsida</taxon>
        <taxon>Liliopsida</taxon>
        <taxon>Poales</taxon>
        <taxon>Poaceae</taxon>
        <taxon>BOP clade</taxon>
        <taxon>Oryzoideae</taxon>
        <taxon>Oryzeae</taxon>
        <taxon>Oryzinae</taxon>
        <taxon>Oryza</taxon>
    </lineage>
</organism>
<dbReference type="InterPro" id="IPR032259">
    <property type="entry name" value="HIBYL-CoA-H"/>
</dbReference>
<dbReference type="PANTHER" id="PTHR43176">
    <property type="entry name" value="3-HYDROXYISOBUTYRYL-COA HYDROLASE-RELATED"/>
    <property type="match status" value="1"/>
</dbReference>
<evidence type="ECO:0000256" key="3">
    <source>
        <dbReference type="SAM" id="MobiDB-lite"/>
    </source>
</evidence>
<proteinExistence type="inferred from homology"/>
<dbReference type="Gramene" id="ONIVA01G35520.1">
    <property type="protein sequence ID" value="ONIVA01G35520.1"/>
    <property type="gene ID" value="ONIVA01G35520"/>
</dbReference>